<evidence type="ECO:0000313" key="1">
    <source>
        <dbReference type="EMBL" id="SPJ72660.1"/>
    </source>
</evidence>
<evidence type="ECO:0008006" key="3">
    <source>
        <dbReference type="Google" id="ProtNLM"/>
    </source>
</evidence>
<gene>
    <name evidence="1" type="ORF">FTOL_02389</name>
</gene>
<dbReference type="Proteomes" id="UP001187734">
    <property type="component" value="Unassembled WGS sequence"/>
</dbReference>
<dbReference type="PANTHER" id="PTHR38886:SF1">
    <property type="entry name" value="NACHT-NTPASE AND P-LOOP NTPASES N-TERMINAL DOMAIN-CONTAINING PROTEIN"/>
    <property type="match status" value="1"/>
</dbReference>
<sequence length="150" mass="16507">MSAPGFGFSAGDFISAVKLIIDISNALKDTGGAAENYLEVLAELNLLKDILSELQKRQDGTVAEQSNNPFVNHAKTQAKLTPTTLANFLALISKFDTSLGHRRSSSWYRGIGRKGQWALVYAKQVDDLRLRIGTQLQALLLLAQLQERYA</sequence>
<evidence type="ECO:0000313" key="2">
    <source>
        <dbReference type="Proteomes" id="UP001187734"/>
    </source>
</evidence>
<reference evidence="1" key="1">
    <citation type="submission" date="2018-03" db="EMBL/GenBank/DDBJ databases">
        <authorList>
            <person name="Guldener U."/>
        </authorList>
    </citation>
    <scope>NUCLEOTIDE SEQUENCE</scope>
</reference>
<keyword evidence="2" id="KW-1185">Reference proteome</keyword>
<proteinExistence type="predicted"/>
<protein>
    <recommendedName>
        <fullName evidence="3">Fungal N-terminal domain-containing protein</fullName>
    </recommendedName>
</protein>
<dbReference type="EMBL" id="ONZP01000070">
    <property type="protein sequence ID" value="SPJ72660.1"/>
    <property type="molecule type" value="Genomic_DNA"/>
</dbReference>
<dbReference type="AlphaFoldDB" id="A0AAE8SEA4"/>
<organism evidence="1 2">
    <name type="scientific">Fusarium torulosum</name>
    <dbReference type="NCBI Taxonomy" id="33205"/>
    <lineage>
        <taxon>Eukaryota</taxon>
        <taxon>Fungi</taxon>
        <taxon>Dikarya</taxon>
        <taxon>Ascomycota</taxon>
        <taxon>Pezizomycotina</taxon>
        <taxon>Sordariomycetes</taxon>
        <taxon>Hypocreomycetidae</taxon>
        <taxon>Hypocreales</taxon>
        <taxon>Nectriaceae</taxon>
        <taxon>Fusarium</taxon>
    </lineage>
</organism>
<dbReference type="PANTHER" id="PTHR38886">
    <property type="entry name" value="SESA DOMAIN-CONTAINING PROTEIN"/>
    <property type="match status" value="1"/>
</dbReference>
<comment type="caution">
    <text evidence="1">The sequence shown here is derived from an EMBL/GenBank/DDBJ whole genome shotgun (WGS) entry which is preliminary data.</text>
</comment>
<accession>A0AAE8SEA4</accession>
<name>A0AAE8SEA4_9HYPO</name>